<feature type="transmembrane region" description="Helical" evidence="2">
    <location>
        <begin position="226"/>
        <end position="248"/>
    </location>
</feature>
<keyword evidence="2" id="KW-0812">Transmembrane</keyword>
<accession>A0A367LFI2</accession>
<dbReference type="Proteomes" id="UP000253664">
    <property type="component" value="Unassembled WGS sequence"/>
</dbReference>
<name>A0A367LFI2_9HYPO</name>
<dbReference type="InterPro" id="IPR029021">
    <property type="entry name" value="Prot-tyrosine_phosphatase-like"/>
</dbReference>
<evidence type="ECO:0000313" key="4">
    <source>
        <dbReference type="Proteomes" id="UP000253664"/>
    </source>
</evidence>
<proteinExistence type="predicted"/>
<reference evidence="3 4" key="1">
    <citation type="journal article" date="2015" name="BMC Genomics">
        <title>Insights from the genome of Ophiocordyceps polyrhachis-furcata to pathogenicity and host specificity in insect fungi.</title>
        <authorList>
            <person name="Wichadakul D."/>
            <person name="Kobmoo N."/>
            <person name="Ingsriswang S."/>
            <person name="Tangphatsornruang S."/>
            <person name="Chantasingh D."/>
            <person name="Luangsa-ard J.J."/>
            <person name="Eurwilaichitr L."/>
        </authorList>
    </citation>
    <scope>NUCLEOTIDE SEQUENCE [LARGE SCALE GENOMIC DNA]</scope>
    <source>
        <strain evidence="3 4">BCC 54312</strain>
    </source>
</reference>
<protein>
    <submittedName>
        <fullName evidence="3">Uncharacterized protein</fullName>
    </submittedName>
</protein>
<keyword evidence="2" id="KW-1133">Transmembrane helix</keyword>
<evidence type="ECO:0000256" key="1">
    <source>
        <dbReference type="SAM" id="MobiDB-lite"/>
    </source>
</evidence>
<keyword evidence="4" id="KW-1185">Reference proteome</keyword>
<evidence type="ECO:0000256" key="2">
    <source>
        <dbReference type="SAM" id="Phobius"/>
    </source>
</evidence>
<feature type="compositionally biased region" description="Low complexity" evidence="1">
    <location>
        <begin position="1180"/>
        <end position="1189"/>
    </location>
</feature>
<feature type="compositionally biased region" description="Basic residues" evidence="1">
    <location>
        <begin position="1191"/>
        <end position="1205"/>
    </location>
</feature>
<evidence type="ECO:0000313" key="3">
    <source>
        <dbReference type="EMBL" id="RCI13175.1"/>
    </source>
</evidence>
<dbReference type="STRING" id="1330021.A0A367LFI2"/>
<feature type="non-terminal residue" evidence="3">
    <location>
        <position position="1205"/>
    </location>
</feature>
<feature type="region of interest" description="Disordered" evidence="1">
    <location>
        <begin position="1180"/>
        <end position="1205"/>
    </location>
</feature>
<dbReference type="AlphaFoldDB" id="A0A367LFI2"/>
<keyword evidence="2" id="KW-0472">Membrane</keyword>
<sequence length="1205" mass="135185">MRGPSSLYHKRLGGCLMSVTERGNRGAAEKAGHTSSRNKASEATRLKLLTIVDDILPGIDRANLGGSQPGRRGFHIKYIDGRRTLLYTGCRLCLALEASLVDSYFYRHYNEAGIRYVAVPIKANDTPTVKQLDSIWEAYNKTRADGGTLIWCGRGRGCAGMALSALQIRAQGELPGSERKRLGAVHFKNNHVQSKGQLQRLSNYQRQVIPSQTTYRGSLLFTMNRLYHVSLFVTTSILVLSLLIFSSFPPSFITTTHDDLLKSERPQHVSERPRQVLLAEGGFHLNKRDVLSCSNPLPRRKNWPQELRRQMAKSKVYRSTAAYRRFIGKVGTRFSRSPVGRGASRLAKGIGFDGVMDSSNELIRLTPSGMNYGVFAMEHVKYKFHETIKEEAVELIRSRSDEYDDDFFTGFRQAAAPFVSTSLDGFIDSVQTKDTTIGDTPTTAEIHQVIDDIFDDEFQVTLAAFKRRDVEERIGIMEAALKASPGTDEEKSSRLKNFQDRKLNTLDKWERHVRRRKENADKRRGLPDRMKSLELHLFPHRLHARLVEHTQPNPHYVVAEVEDIPRHERSKYIPVLQANTALSSRRREFYDILIHLLRWEDLPEGAVDQVPQHGLAQPDMPDLVKSECVEWLKIRPQWLKDDVQDGKCRLVSVRIDFNLTDVIKWNSSPRDAGCKNIKVDHYACVSVPPEAVKPVYDEAKALKAVVDCTASQAEARSAEIAGGDVGCGNSTVYWDWDHAWLQRCEVDAVTGESLCGGYDSKALPEMLQRPAEESGILKYPSPGSDNITHGLLELQLFGPRRGRKGTFPPTTRPSEVKAWLYDDGNLTVHCGDCYEDTIHQLYDASCMPRSLTQVVGRKGTTMASTAFLILVRCRLKTSRPGFRLFDTRLWEFVPDGYSWLNLTASRVSGPLRAFTTNQRTKIRTPGLEFGQACEIRNSFLVTPSTVMQKSSSHHRHHHVHTACDGVHRAILDGRVVNDDDEHFSGTLLDASAIPPPERGKRTMWKTVAVDKQQGRVDRSRAEALHPARAKLDVAVISAGLHAALVRRGSDEAIVEPAEEQKNTAPGQTIRQTRAIIRLSFEPNNQQSVPIRQSAHFPEPQLFVIVNTYKPGINKNDTLELHIFQQPYASLAQKPEKKRKAPENAVALHGDLMTSKKGVQVPILAQTPCYGASMAVSCISTTPSTSPSSSGKPKRFLRRAKHGPNW</sequence>
<organism evidence="3 4">
    <name type="scientific">Ophiocordyceps polyrhachis-furcata BCC 54312</name>
    <dbReference type="NCBI Taxonomy" id="1330021"/>
    <lineage>
        <taxon>Eukaryota</taxon>
        <taxon>Fungi</taxon>
        <taxon>Dikarya</taxon>
        <taxon>Ascomycota</taxon>
        <taxon>Pezizomycotina</taxon>
        <taxon>Sordariomycetes</taxon>
        <taxon>Hypocreomycetidae</taxon>
        <taxon>Hypocreales</taxon>
        <taxon>Ophiocordycipitaceae</taxon>
        <taxon>Ophiocordyceps</taxon>
    </lineage>
</organism>
<dbReference type="Gene3D" id="3.90.190.10">
    <property type="entry name" value="Protein tyrosine phosphatase superfamily"/>
    <property type="match status" value="1"/>
</dbReference>
<gene>
    <name evidence="3" type="ORF">L249_0409</name>
</gene>
<dbReference type="EMBL" id="LKCN02000007">
    <property type="protein sequence ID" value="RCI13175.1"/>
    <property type="molecule type" value="Genomic_DNA"/>
</dbReference>
<comment type="caution">
    <text evidence="3">The sequence shown here is derived from an EMBL/GenBank/DDBJ whole genome shotgun (WGS) entry which is preliminary data.</text>
</comment>
<dbReference type="OrthoDB" id="4911908at2759"/>